<evidence type="ECO:0000313" key="6">
    <source>
        <dbReference type="Proteomes" id="UP000605099"/>
    </source>
</evidence>
<dbReference type="PANTHER" id="PTHR28620:SF1">
    <property type="entry name" value="CENP-V_GFA DOMAIN-CONTAINING PROTEIN"/>
    <property type="match status" value="1"/>
</dbReference>
<evidence type="ECO:0000256" key="3">
    <source>
        <dbReference type="ARBA" id="ARBA00022833"/>
    </source>
</evidence>
<dbReference type="InterPro" id="IPR006913">
    <property type="entry name" value="CENP-V/GFA"/>
</dbReference>
<dbReference type="PROSITE" id="PS51891">
    <property type="entry name" value="CENP_V_GFA"/>
    <property type="match status" value="1"/>
</dbReference>
<comment type="caution">
    <text evidence="5">The sequence shown here is derived from an EMBL/GenBank/DDBJ whole genome shotgun (WGS) entry which is preliminary data.</text>
</comment>
<feature type="domain" description="CENP-V/GFA" evidence="4">
    <location>
        <begin position="5"/>
        <end position="113"/>
    </location>
</feature>
<dbReference type="Pfam" id="PF04828">
    <property type="entry name" value="GFA"/>
    <property type="match status" value="1"/>
</dbReference>
<gene>
    <name evidence="5" type="ORF">GCM10011349_36240</name>
</gene>
<reference evidence="6" key="1">
    <citation type="journal article" date="2019" name="Int. J. Syst. Evol. Microbiol.">
        <title>The Global Catalogue of Microorganisms (GCM) 10K type strain sequencing project: providing services to taxonomists for standard genome sequencing and annotation.</title>
        <authorList>
            <consortium name="The Broad Institute Genomics Platform"/>
            <consortium name="The Broad Institute Genome Sequencing Center for Infectious Disease"/>
            <person name="Wu L."/>
            <person name="Ma J."/>
        </authorList>
    </citation>
    <scope>NUCLEOTIDE SEQUENCE [LARGE SCALE GENOMIC DNA]</scope>
    <source>
        <strain evidence="6">CGMCC 1.6784</strain>
    </source>
</reference>
<name>A0ABQ2JYM5_9SPHN</name>
<dbReference type="Proteomes" id="UP000605099">
    <property type="component" value="Unassembled WGS sequence"/>
</dbReference>
<keyword evidence="6" id="KW-1185">Reference proteome</keyword>
<comment type="similarity">
    <text evidence="1">Belongs to the Gfa family.</text>
</comment>
<sequence>MTGVLHGSCHCSAITLTITHAPETVSECNCSICRRIAGLWGYFDPAEVTVDGDAGGYRWGDRSLTVWHCTHCGCTTHWTAADHHYKRMGVNMRMFAPSVLAGIPVEFTDGASF</sequence>
<evidence type="ECO:0000256" key="1">
    <source>
        <dbReference type="ARBA" id="ARBA00005495"/>
    </source>
</evidence>
<dbReference type="Gene3D" id="2.170.150.70">
    <property type="match status" value="1"/>
</dbReference>
<keyword evidence="2" id="KW-0479">Metal-binding</keyword>
<accession>A0ABQ2JYM5</accession>
<organism evidence="5 6">
    <name type="scientific">Novosphingobium indicum</name>
    <dbReference type="NCBI Taxonomy" id="462949"/>
    <lineage>
        <taxon>Bacteria</taxon>
        <taxon>Pseudomonadati</taxon>
        <taxon>Pseudomonadota</taxon>
        <taxon>Alphaproteobacteria</taxon>
        <taxon>Sphingomonadales</taxon>
        <taxon>Sphingomonadaceae</taxon>
        <taxon>Novosphingobium</taxon>
    </lineage>
</organism>
<dbReference type="InterPro" id="IPR052355">
    <property type="entry name" value="CENP-V-like"/>
</dbReference>
<dbReference type="RefSeq" id="WP_188821891.1">
    <property type="nucleotide sequence ID" value="NZ_BMLK01000020.1"/>
</dbReference>
<dbReference type="PANTHER" id="PTHR28620">
    <property type="entry name" value="CENTROMERE PROTEIN V"/>
    <property type="match status" value="1"/>
</dbReference>
<evidence type="ECO:0000259" key="4">
    <source>
        <dbReference type="PROSITE" id="PS51891"/>
    </source>
</evidence>
<proteinExistence type="inferred from homology"/>
<dbReference type="InterPro" id="IPR011057">
    <property type="entry name" value="Mss4-like_sf"/>
</dbReference>
<keyword evidence="3" id="KW-0862">Zinc</keyword>
<dbReference type="SUPFAM" id="SSF51316">
    <property type="entry name" value="Mss4-like"/>
    <property type="match status" value="1"/>
</dbReference>
<dbReference type="EMBL" id="BMLK01000020">
    <property type="protein sequence ID" value="GGN57568.1"/>
    <property type="molecule type" value="Genomic_DNA"/>
</dbReference>
<evidence type="ECO:0000313" key="5">
    <source>
        <dbReference type="EMBL" id="GGN57568.1"/>
    </source>
</evidence>
<evidence type="ECO:0000256" key="2">
    <source>
        <dbReference type="ARBA" id="ARBA00022723"/>
    </source>
</evidence>
<protein>
    <submittedName>
        <fullName evidence="5">Aldehyde-activating protein</fullName>
    </submittedName>
</protein>